<protein>
    <submittedName>
        <fullName evidence="2">Uncharacterized protein</fullName>
    </submittedName>
</protein>
<comment type="caution">
    <text evidence="2">The sequence shown here is derived from an EMBL/GenBank/DDBJ whole genome shotgun (WGS) entry which is preliminary data.</text>
</comment>
<sequence length="517" mass="56467">MATTFKKISPLNINAGAVPTATRQGIRLNKPADMLITKQNKQAHVHDADVLATGVEYIDENPGIGSVVAAANRSTCLTHDIVKAYCQARNTGVPNLTPAQCQELALELATSRRRTDGSDPGAGFLSSQMGEGASSDNDPYYITRNANSLLIEKLIGEYQDGKGWYYVGGYDGAVRFEGLMSNWLSLSDVASDAATLNWLRTKGASFGNLAFQPHNAGGVSYRGQALYMTPLVQMYVQANFPASYIVAQTAFGIAACRAGLRALAEEKDTNGNYYHTQAQRDKINARRICLFTWNALTAGVGGPNEFTRVAVPNGYVQGNTFASNSWAMMRGVNAVAFLEQRCSIIDDWDDTSKFDHQPRAYAPTYNESGVDMGFFGTGNPPTAQPAYEYKPDNVLVAYPVQPKGTGDVIYDAEDLAIKVRDWVGRGKVFSYASVKGQGDADFCPTYDDRAYVVQRHRAKRSWGYVAYDATKNRAAYVHLNYNIAPHKTENVQVQINGQNVDLGAVNGSQTTFFAIQF</sequence>
<evidence type="ECO:0000313" key="3">
    <source>
        <dbReference type="Proteomes" id="UP000664795"/>
    </source>
</evidence>
<evidence type="ECO:0000256" key="1">
    <source>
        <dbReference type="SAM" id="MobiDB-lite"/>
    </source>
</evidence>
<dbReference type="Proteomes" id="UP000664795">
    <property type="component" value="Unassembled WGS sequence"/>
</dbReference>
<feature type="region of interest" description="Disordered" evidence="1">
    <location>
        <begin position="112"/>
        <end position="133"/>
    </location>
</feature>
<dbReference type="RefSeq" id="WP_207338568.1">
    <property type="nucleotide sequence ID" value="NZ_JAFMYU010000034.1"/>
</dbReference>
<organism evidence="2 3">
    <name type="scientific">Fibrella aquatilis</name>
    <dbReference type="NCBI Taxonomy" id="2817059"/>
    <lineage>
        <taxon>Bacteria</taxon>
        <taxon>Pseudomonadati</taxon>
        <taxon>Bacteroidota</taxon>
        <taxon>Cytophagia</taxon>
        <taxon>Cytophagales</taxon>
        <taxon>Spirosomataceae</taxon>
        <taxon>Fibrella</taxon>
    </lineage>
</organism>
<proteinExistence type="predicted"/>
<dbReference type="EMBL" id="JAFMYU010000034">
    <property type="protein sequence ID" value="MBO0934602.1"/>
    <property type="molecule type" value="Genomic_DNA"/>
</dbReference>
<evidence type="ECO:0000313" key="2">
    <source>
        <dbReference type="EMBL" id="MBO0934602.1"/>
    </source>
</evidence>
<dbReference type="AlphaFoldDB" id="A0A939G8W4"/>
<reference evidence="2 3" key="1">
    <citation type="submission" date="2021-03" db="EMBL/GenBank/DDBJ databases">
        <title>Fibrella sp. HMF5036 genome sequencing and assembly.</title>
        <authorList>
            <person name="Kang H."/>
            <person name="Kim H."/>
            <person name="Bae S."/>
            <person name="Joh K."/>
        </authorList>
    </citation>
    <scope>NUCLEOTIDE SEQUENCE [LARGE SCALE GENOMIC DNA]</scope>
    <source>
        <strain evidence="2 3">HMF5036</strain>
    </source>
</reference>
<keyword evidence="3" id="KW-1185">Reference proteome</keyword>
<accession>A0A939G8W4</accession>
<gene>
    <name evidence="2" type="ORF">J2I48_26565</name>
</gene>
<name>A0A939G8W4_9BACT</name>